<dbReference type="EMBL" id="CDMY01000585">
    <property type="protein sequence ID" value="CEM24644.1"/>
    <property type="molecule type" value="Genomic_DNA"/>
</dbReference>
<protein>
    <submittedName>
        <fullName evidence="1">Uncharacterized protein</fullName>
    </submittedName>
</protein>
<gene>
    <name evidence="1" type="ORF">Vbra_334</name>
</gene>
<dbReference type="AlphaFoldDB" id="A0A0G4G8G7"/>
<dbReference type="PhylomeDB" id="A0A0G4G8G7"/>
<evidence type="ECO:0000313" key="1">
    <source>
        <dbReference type="EMBL" id="CEM24644.1"/>
    </source>
</evidence>
<name>A0A0G4G8G7_VITBC</name>
<reference evidence="1 2" key="1">
    <citation type="submission" date="2014-11" db="EMBL/GenBank/DDBJ databases">
        <authorList>
            <person name="Zhu J."/>
            <person name="Qi W."/>
            <person name="Song R."/>
        </authorList>
    </citation>
    <scope>NUCLEOTIDE SEQUENCE [LARGE SCALE GENOMIC DNA]</scope>
</reference>
<evidence type="ECO:0000313" key="2">
    <source>
        <dbReference type="Proteomes" id="UP000041254"/>
    </source>
</evidence>
<keyword evidence="2" id="KW-1185">Reference proteome</keyword>
<accession>A0A0G4G8G7</accession>
<dbReference type="InParanoid" id="A0A0G4G8G7"/>
<organism evidence="1 2">
    <name type="scientific">Vitrella brassicaformis (strain CCMP3155)</name>
    <dbReference type="NCBI Taxonomy" id="1169540"/>
    <lineage>
        <taxon>Eukaryota</taxon>
        <taxon>Sar</taxon>
        <taxon>Alveolata</taxon>
        <taxon>Colpodellida</taxon>
        <taxon>Vitrellaceae</taxon>
        <taxon>Vitrella</taxon>
    </lineage>
</organism>
<dbReference type="VEuPathDB" id="CryptoDB:Vbra_334"/>
<sequence>MASDEQQQQGVQALINAALQQHVQPQDEKRRIKRVVDFTGKYSPVQRQGATMDNWRKKSDRAVLAVQGLQPRDKYFALMRALEGNANGVFFQEQARVPLPGNPPAQDIQGLAANDAYFDNVVNRVLEKLTEQYGISDSFALAQEAIVKEPRQLLEKHPNASMQELVSILKKSIAAAERLNRYTQRQKADMIIGLLPEAM</sequence>
<proteinExistence type="predicted"/>
<dbReference type="Proteomes" id="UP000041254">
    <property type="component" value="Unassembled WGS sequence"/>
</dbReference>